<accession>A0A285NQ59</accession>
<feature type="region of interest" description="Disordered" evidence="1">
    <location>
        <begin position="31"/>
        <end position="54"/>
    </location>
</feature>
<dbReference type="RefSeq" id="WP_179636890.1">
    <property type="nucleotide sequence ID" value="NZ_OBEK01000002.1"/>
</dbReference>
<evidence type="ECO:0000256" key="2">
    <source>
        <dbReference type="SAM" id="Phobius"/>
    </source>
</evidence>
<evidence type="ECO:0000256" key="1">
    <source>
        <dbReference type="SAM" id="MobiDB-lite"/>
    </source>
</evidence>
<dbReference type="Proteomes" id="UP000219356">
    <property type="component" value="Unassembled WGS sequence"/>
</dbReference>
<reference evidence="4" key="1">
    <citation type="submission" date="2017-09" db="EMBL/GenBank/DDBJ databases">
        <authorList>
            <person name="Varghese N."/>
            <person name="Submissions S."/>
        </authorList>
    </citation>
    <scope>NUCLEOTIDE SEQUENCE [LARGE SCALE GENOMIC DNA]</scope>
    <source>
        <strain evidence="4">CGMCC 1.8913</strain>
    </source>
</reference>
<keyword evidence="4" id="KW-1185">Reference proteome</keyword>
<keyword evidence="2" id="KW-0472">Membrane</keyword>
<feature type="transmembrane region" description="Helical" evidence="2">
    <location>
        <begin position="6"/>
        <end position="23"/>
    </location>
</feature>
<keyword evidence="2" id="KW-1133">Transmembrane helix</keyword>
<feature type="compositionally biased region" description="Basic residues" evidence="1">
    <location>
        <begin position="34"/>
        <end position="54"/>
    </location>
</feature>
<evidence type="ECO:0000313" key="3">
    <source>
        <dbReference type="EMBL" id="SNZ09986.1"/>
    </source>
</evidence>
<keyword evidence="2" id="KW-0812">Transmembrane</keyword>
<name>A0A285NQ59_9BACI</name>
<dbReference type="EMBL" id="OBEK01000002">
    <property type="protein sequence ID" value="SNZ09986.1"/>
    <property type="molecule type" value="Genomic_DNA"/>
</dbReference>
<gene>
    <name evidence="3" type="ORF">SAMN05421503_1451</name>
</gene>
<proteinExistence type="predicted"/>
<organism evidence="3 4">
    <name type="scientific">Terribacillus aidingensis</name>
    <dbReference type="NCBI Taxonomy" id="586416"/>
    <lineage>
        <taxon>Bacteria</taxon>
        <taxon>Bacillati</taxon>
        <taxon>Bacillota</taxon>
        <taxon>Bacilli</taxon>
        <taxon>Bacillales</taxon>
        <taxon>Bacillaceae</taxon>
        <taxon>Terribacillus</taxon>
    </lineage>
</organism>
<dbReference type="AlphaFoldDB" id="A0A285NQ59"/>
<sequence>MFDLILLYVAKVTAILLAFITIAEKVQNMAYKKQEKRSKRKRSATNQKRKRKKR</sequence>
<protein>
    <submittedName>
        <fullName evidence="3">Uncharacterized protein</fullName>
    </submittedName>
</protein>
<evidence type="ECO:0000313" key="4">
    <source>
        <dbReference type="Proteomes" id="UP000219356"/>
    </source>
</evidence>